<evidence type="ECO:0000256" key="3">
    <source>
        <dbReference type="ARBA" id="ARBA00022531"/>
    </source>
</evidence>
<reference evidence="10" key="1">
    <citation type="submission" date="2012-04" db="EMBL/GenBank/DDBJ databases">
        <authorList>
            <person name="Borisov I.G."/>
            <person name="Ivanikova N.V."/>
            <person name="Pinevich A.V."/>
        </authorList>
    </citation>
    <scope>NUCLEOTIDE SEQUENCE [LARGE SCALE GENOMIC DNA]</scope>
    <source>
        <strain evidence="10">CALU 1027</strain>
    </source>
</reference>
<gene>
    <name evidence="10" type="ORF">PROH_12250</name>
</gene>
<dbReference type="GO" id="GO:0009767">
    <property type="term" value="P:photosynthetic electron transport chain"/>
    <property type="evidence" value="ECO:0007669"/>
    <property type="project" value="InterPro"/>
</dbReference>
<evidence type="ECO:0000256" key="5">
    <source>
        <dbReference type="ARBA" id="ARBA00022989"/>
    </source>
</evidence>
<dbReference type="SUPFAM" id="SSF161077">
    <property type="entry name" value="Photosystem II antenna protein-like"/>
    <property type="match status" value="1"/>
</dbReference>
<dbReference type="STRING" id="317619.GCA_000332315_01242"/>
<sequence>MQTYGSRNVDYGWWAGNSRFADRTGLWLAAHVAQASFIVLWAGAITLFEVARYTPSIPMGEQGLILIPHLAALGIGVGAGGVVVNTFPYTAIGAVHLISSFVFAFGAIFHVRFGPESIGEGSDSKFAFSWDDPKQLGLILGHHLLLLGLGAIFFVGWIRFHGVYDSTIGDVRIVSNPGATILSVIFEYGWFTPEHNPFFVNNLEDLASGHAFIGVVLLSGGVWHITQEPFAWAQRLLASLFSAEGLLSSALAGLSMLGFAAAYFSAVNTLAYPIEFFGPPLELQFNIMPYFVDSVDLPAGVYSARAWLCNVHFYLAFFVLQGHLWHAIRAIGFDFKKVSNAFATLSN</sequence>
<keyword evidence="7" id="KW-0793">Thylakoid</keyword>
<dbReference type="Pfam" id="PF00421">
    <property type="entry name" value="PSII"/>
    <property type="match status" value="1"/>
</dbReference>
<keyword evidence="3" id="KW-0602">Photosynthesis</keyword>
<evidence type="ECO:0000313" key="10">
    <source>
        <dbReference type="EMBL" id="KKJ00407.1"/>
    </source>
</evidence>
<keyword evidence="6" id="KW-0157">Chromophore</keyword>
<feature type="transmembrane region" description="Helical" evidence="9">
    <location>
        <begin position="246"/>
        <end position="266"/>
    </location>
</feature>
<dbReference type="OrthoDB" id="9429529at2"/>
<feature type="transmembrane region" description="Helical" evidence="9">
    <location>
        <begin position="136"/>
        <end position="158"/>
    </location>
</feature>
<evidence type="ECO:0000256" key="2">
    <source>
        <dbReference type="ARBA" id="ARBA00022494"/>
    </source>
</evidence>
<evidence type="ECO:0000256" key="8">
    <source>
        <dbReference type="ARBA" id="ARBA00023136"/>
    </source>
</evidence>
<dbReference type="GO" id="GO:0009521">
    <property type="term" value="C:photosystem"/>
    <property type="evidence" value="ECO:0007669"/>
    <property type="project" value="InterPro"/>
</dbReference>
<organism evidence="10 11">
    <name type="scientific">Prochlorothrix hollandica PCC 9006 = CALU 1027</name>
    <dbReference type="NCBI Taxonomy" id="317619"/>
    <lineage>
        <taxon>Bacteria</taxon>
        <taxon>Bacillati</taxon>
        <taxon>Cyanobacteriota</taxon>
        <taxon>Cyanophyceae</taxon>
        <taxon>Prochlorotrichales</taxon>
        <taxon>Prochlorotrichaceae</taxon>
        <taxon>Prochlorothrix</taxon>
    </lineage>
</organism>
<keyword evidence="11" id="KW-1185">Reference proteome</keyword>
<keyword evidence="4 9" id="KW-0812">Transmembrane</keyword>
<dbReference type="SMR" id="A0A0M2Q1A9"/>
<comment type="subcellular location">
    <subcellularLocation>
        <location evidence="1">Cellular thylakoid membrane</location>
        <topology evidence="1">Multi-pass membrane protein</topology>
    </subcellularLocation>
</comment>
<feature type="transmembrane region" description="Helical" evidence="9">
    <location>
        <begin position="90"/>
        <end position="115"/>
    </location>
</feature>
<evidence type="ECO:0000256" key="7">
    <source>
        <dbReference type="ARBA" id="ARBA00023078"/>
    </source>
</evidence>
<feature type="transmembrane region" description="Helical" evidence="9">
    <location>
        <begin position="311"/>
        <end position="328"/>
    </location>
</feature>
<dbReference type="InterPro" id="IPR036001">
    <property type="entry name" value="PS_II_antenna-like_sf"/>
</dbReference>
<dbReference type="InterPro" id="IPR000932">
    <property type="entry name" value="PS_antenna-like"/>
</dbReference>
<dbReference type="EMBL" id="AJTX02000004">
    <property type="protein sequence ID" value="KKJ00407.1"/>
    <property type="molecule type" value="Genomic_DNA"/>
</dbReference>
<dbReference type="eggNOG" id="ENOG5033QV9">
    <property type="taxonomic scope" value="Bacteria"/>
</dbReference>
<evidence type="ECO:0000256" key="6">
    <source>
        <dbReference type="ARBA" id="ARBA00022991"/>
    </source>
</evidence>
<dbReference type="AlphaFoldDB" id="A0A0M2Q1A9"/>
<comment type="caution">
    <text evidence="10">The sequence shown here is derived from an EMBL/GenBank/DDBJ whole genome shotgun (WGS) entry which is preliminary data.</text>
</comment>
<dbReference type="GO" id="GO:0016168">
    <property type="term" value="F:chlorophyll binding"/>
    <property type="evidence" value="ECO:0007669"/>
    <property type="project" value="UniProtKB-KW"/>
</dbReference>
<evidence type="ECO:0000256" key="9">
    <source>
        <dbReference type="SAM" id="Phobius"/>
    </source>
</evidence>
<dbReference type="RefSeq" id="WP_017711819.1">
    <property type="nucleotide sequence ID" value="NZ_KB235933.1"/>
</dbReference>
<feature type="transmembrane region" description="Helical" evidence="9">
    <location>
        <begin position="63"/>
        <end position="84"/>
    </location>
</feature>
<keyword evidence="8 9" id="KW-0472">Membrane</keyword>
<keyword evidence="2" id="KW-0148">Chlorophyll</keyword>
<evidence type="ECO:0000256" key="1">
    <source>
        <dbReference type="ARBA" id="ARBA00004636"/>
    </source>
</evidence>
<keyword evidence="5 9" id="KW-1133">Transmembrane helix</keyword>
<feature type="transmembrane region" description="Helical" evidence="9">
    <location>
        <begin position="26"/>
        <end position="51"/>
    </location>
</feature>
<evidence type="ECO:0000313" key="11">
    <source>
        <dbReference type="Proteomes" id="UP000034681"/>
    </source>
</evidence>
<protein>
    <submittedName>
        <fullName evidence="10">Dihydroorotate oxidase</fullName>
    </submittedName>
</protein>
<evidence type="ECO:0000256" key="4">
    <source>
        <dbReference type="ARBA" id="ARBA00022692"/>
    </source>
</evidence>
<proteinExistence type="predicted"/>
<accession>A0A0M2Q1A9</accession>
<dbReference type="GO" id="GO:0031676">
    <property type="term" value="C:plasma membrane-derived thylakoid membrane"/>
    <property type="evidence" value="ECO:0007669"/>
    <property type="project" value="UniProtKB-SubCell"/>
</dbReference>
<feature type="transmembrane region" description="Helical" evidence="9">
    <location>
        <begin position="206"/>
        <end position="225"/>
    </location>
</feature>
<dbReference type="Proteomes" id="UP000034681">
    <property type="component" value="Unassembled WGS sequence"/>
</dbReference>
<dbReference type="NCBIfam" id="TIGR03041">
    <property type="entry name" value="PS_antenn_a_b"/>
    <property type="match status" value="1"/>
</dbReference>
<name>A0A0M2Q1A9_PROHO</name>